<dbReference type="EMBL" id="JABSTR010000358">
    <property type="protein sequence ID" value="KAH9382790.1"/>
    <property type="molecule type" value="Genomic_DNA"/>
</dbReference>
<dbReference type="Pfam" id="PF12038">
    <property type="entry name" value="QTMAN_N"/>
    <property type="match status" value="1"/>
</dbReference>
<keyword evidence="2" id="KW-0328">Glycosyltransferase</keyword>
<reference evidence="8 9" key="1">
    <citation type="journal article" date="2020" name="Cell">
        <title>Large-Scale Comparative Analyses of Tick Genomes Elucidate Their Genetic Diversity and Vector Capacities.</title>
        <authorList>
            <consortium name="Tick Genome and Microbiome Consortium (TIGMIC)"/>
            <person name="Jia N."/>
            <person name="Wang J."/>
            <person name="Shi W."/>
            <person name="Du L."/>
            <person name="Sun Y."/>
            <person name="Zhan W."/>
            <person name="Jiang J.F."/>
            <person name="Wang Q."/>
            <person name="Zhang B."/>
            <person name="Ji P."/>
            <person name="Bell-Sakyi L."/>
            <person name="Cui X.M."/>
            <person name="Yuan T.T."/>
            <person name="Jiang B.G."/>
            <person name="Yang W.F."/>
            <person name="Lam T.T."/>
            <person name="Chang Q.C."/>
            <person name="Ding S.J."/>
            <person name="Wang X.J."/>
            <person name="Zhu J.G."/>
            <person name="Ruan X.D."/>
            <person name="Zhao L."/>
            <person name="Wei J.T."/>
            <person name="Ye R.Z."/>
            <person name="Que T.C."/>
            <person name="Du C.H."/>
            <person name="Zhou Y.H."/>
            <person name="Cheng J.X."/>
            <person name="Dai P.F."/>
            <person name="Guo W.B."/>
            <person name="Han X.H."/>
            <person name="Huang E.J."/>
            <person name="Li L.F."/>
            <person name="Wei W."/>
            <person name="Gao Y.C."/>
            <person name="Liu J.Z."/>
            <person name="Shao H.Z."/>
            <person name="Wang X."/>
            <person name="Wang C.C."/>
            <person name="Yang T.C."/>
            <person name="Huo Q.B."/>
            <person name="Li W."/>
            <person name="Chen H.Y."/>
            <person name="Chen S.E."/>
            <person name="Zhou L.G."/>
            <person name="Ni X.B."/>
            <person name="Tian J.H."/>
            <person name="Sheng Y."/>
            <person name="Liu T."/>
            <person name="Pan Y.S."/>
            <person name="Xia L.Y."/>
            <person name="Li J."/>
            <person name="Zhao F."/>
            <person name="Cao W.C."/>
        </authorList>
    </citation>
    <scope>NUCLEOTIDE SEQUENCE [LARGE SCALE GENOMIC DNA]</scope>
    <source>
        <strain evidence="8">HaeL-2018</strain>
    </source>
</reference>
<evidence type="ECO:0000313" key="9">
    <source>
        <dbReference type="Proteomes" id="UP000821853"/>
    </source>
</evidence>
<proteinExistence type="inferred from homology"/>
<dbReference type="PANTHER" id="PTHR13615:SF3">
    <property type="entry name" value="GLYCOSYLTRANSFERASE-LIKE DOMAIN-CONTAINING PROTEIN 1"/>
    <property type="match status" value="1"/>
</dbReference>
<organism evidence="8 9">
    <name type="scientific">Haemaphysalis longicornis</name>
    <name type="common">Bush tick</name>
    <dbReference type="NCBI Taxonomy" id="44386"/>
    <lineage>
        <taxon>Eukaryota</taxon>
        <taxon>Metazoa</taxon>
        <taxon>Ecdysozoa</taxon>
        <taxon>Arthropoda</taxon>
        <taxon>Chelicerata</taxon>
        <taxon>Arachnida</taxon>
        <taxon>Acari</taxon>
        <taxon>Parasitiformes</taxon>
        <taxon>Ixodida</taxon>
        <taxon>Ixodoidea</taxon>
        <taxon>Ixodidae</taxon>
        <taxon>Haemaphysalinae</taxon>
        <taxon>Haemaphysalis</taxon>
    </lineage>
</organism>
<dbReference type="PANTHER" id="PTHR13615">
    <property type="entry name" value="GLYCOSYLTRANSFERASE-LIKE 1"/>
    <property type="match status" value="1"/>
</dbReference>
<dbReference type="CDD" id="cd01635">
    <property type="entry name" value="Glycosyltransferase_GTB-type"/>
    <property type="match status" value="1"/>
</dbReference>
<dbReference type="OMA" id="CYPIAPN"/>
<dbReference type="VEuPathDB" id="VectorBase:HLOH_053270"/>
<comment type="catalytic activity">
    <reaction evidence="6">
        <text>queuosine(34) in tRNA(Asp) + GDP-alpha-D-mannose = O-4''-alpha-D-mannosylqueuosine(34) in tRNA(Asp) + GDP + H(+)</text>
        <dbReference type="Rhea" id="RHEA:12885"/>
        <dbReference type="Rhea" id="RHEA-COMP:18572"/>
        <dbReference type="Rhea" id="RHEA-COMP:18581"/>
        <dbReference type="ChEBI" id="CHEBI:15378"/>
        <dbReference type="ChEBI" id="CHEBI:57527"/>
        <dbReference type="ChEBI" id="CHEBI:58189"/>
        <dbReference type="ChEBI" id="CHEBI:194431"/>
        <dbReference type="ChEBI" id="CHEBI:194442"/>
        <dbReference type="EC" id="2.4.1.110"/>
    </reaction>
    <physiologicalReaction direction="left-to-right" evidence="6">
        <dbReference type="Rhea" id="RHEA:12886"/>
    </physiologicalReaction>
</comment>
<comment type="similarity">
    <text evidence="1">Belongs to the glycosyltransferase group 1 family. Glycosyltransferase 4 subfamily.</text>
</comment>
<evidence type="ECO:0000256" key="3">
    <source>
        <dbReference type="ARBA" id="ARBA00022679"/>
    </source>
</evidence>
<evidence type="ECO:0000313" key="8">
    <source>
        <dbReference type="EMBL" id="KAH9382790.1"/>
    </source>
</evidence>
<comment type="caution">
    <text evidence="8">The sequence shown here is derived from an EMBL/GenBank/DDBJ whole genome shotgun (WGS) entry which is preliminary data.</text>
</comment>
<feature type="domain" description="tRNA-queuosine alpha-mannosyltransferase N-terminal" evidence="7">
    <location>
        <begin position="3"/>
        <end position="170"/>
    </location>
</feature>
<dbReference type="OrthoDB" id="10032790at2759"/>
<evidence type="ECO:0000256" key="2">
    <source>
        <dbReference type="ARBA" id="ARBA00022676"/>
    </source>
</evidence>
<dbReference type="InterPro" id="IPR051862">
    <property type="entry name" value="GT-like_domain_containing_1"/>
</dbReference>
<evidence type="ECO:0000256" key="5">
    <source>
        <dbReference type="ARBA" id="ARBA00044539"/>
    </source>
</evidence>
<dbReference type="EC" id="2.4.1.110" evidence="4"/>
<evidence type="ECO:0000259" key="7">
    <source>
        <dbReference type="Pfam" id="PF12038"/>
    </source>
</evidence>
<protein>
    <recommendedName>
        <fullName evidence="5">tRNA-queuosine alpha-mannosyltransferase</fullName>
        <ecNumber evidence="4">2.4.1.110</ecNumber>
    </recommendedName>
</protein>
<dbReference type="GO" id="GO:0016438">
    <property type="term" value="F:tRNA-queuosine(34) beta-mannosyltransferase activity"/>
    <property type="evidence" value="ECO:0007669"/>
    <property type="project" value="UniProtKB-EC"/>
</dbReference>
<keyword evidence="9" id="KW-1185">Reference proteome</keyword>
<dbReference type="SUPFAM" id="SSF53756">
    <property type="entry name" value="UDP-Glycosyltransferase/glycogen phosphorylase"/>
    <property type="match status" value="1"/>
</dbReference>
<dbReference type="Gene3D" id="3.40.50.2000">
    <property type="entry name" value="Glycogen Phosphorylase B"/>
    <property type="match status" value="1"/>
</dbReference>
<name>A0A9J6H510_HAELO</name>
<dbReference type="AlphaFoldDB" id="A0A9J6H510"/>
<gene>
    <name evidence="8" type="ORF">HPB48_023352</name>
</gene>
<evidence type="ECO:0000256" key="4">
    <source>
        <dbReference type="ARBA" id="ARBA00044517"/>
    </source>
</evidence>
<evidence type="ECO:0000256" key="6">
    <source>
        <dbReference type="ARBA" id="ARBA00048439"/>
    </source>
</evidence>
<keyword evidence="3" id="KW-0808">Transferase</keyword>
<dbReference type="InterPro" id="IPR022701">
    <property type="entry name" value="QTMAN_N"/>
</dbReference>
<accession>A0A9J6H510</accession>
<evidence type="ECO:0000256" key="1">
    <source>
        <dbReference type="ARBA" id="ARBA00009481"/>
    </source>
</evidence>
<dbReference type="Proteomes" id="UP000821853">
    <property type="component" value="Unassembled WGS sequence"/>
</dbReference>
<sequence length="368" mass="41416">MSVLLLEPFYGGSHKQLMDLVASELGPQQCRLVTLPATKWHWRARTAALWLAERIEPSAHYRVLLASGVLNLAELLGLRPDLAPLRKLLYMHENQLVYPVRKEQQRDYQYGYNQVASCLAADVVLFNSCFNRDSFLSAVEAFVGRVPGAGRLAPLRPRIAAKSQVLPFPLQLPPRTSGGGGRDDPEAPLHIVWPHRWEHDKGPEAFVEALCELHQRGLPFHVSFLGQGFSELPPCLSTARERLPGHVVQWGPLAERSEYLALLRTADVVVSTASHEFYGVAMQVTLSFLLEAAMLGCYPLCPDRLVYPEIFPPCCLYRTQRQLVKRLRSFCLHPEAARRTAAQLDLPCCSWESLRPRYLELLRPPSPG</sequence>